<keyword evidence="3 4" id="KW-0597">Phosphoprotein</keyword>
<dbReference type="SMART" id="SM00388">
    <property type="entry name" value="HisKA"/>
    <property type="match status" value="1"/>
</dbReference>
<dbReference type="Pfam" id="PF02518">
    <property type="entry name" value="HATPase_c"/>
    <property type="match status" value="1"/>
</dbReference>
<dbReference type="PROSITE" id="PS50110">
    <property type="entry name" value="RESPONSE_REGULATORY"/>
    <property type="match status" value="2"/>
</dbReference>
<evidence type="ECO:0000313" key="10">
    <source>
        <dbReference type="Proteomes" id="UP001430954"/>
    </source>
</evidence>
<comment type="catalytic activity">
    <reaction evidence="1">
        <text>ATP + protein L-histidine = ADP + protein N-phospho-L-histidine.</text>
        <dbReference type="EC" id="2.7.13.3"/>
    </reaction>
</comment>
<dbReference type="SUPFAM" id="SSF55874">
    <property type="entry name" value="ATPase domain of HSP90 chaperone/DNA topoisomerase II/histidine kinase"/>
    <property type="match status" value="1"/>
</dbReference>
<dbReference type="InterPro" id="IPR004358">
    <property type="entry name" value="Sig_transdc_His_kin-like_C"/>
</dbReference>
<protein>
    <recommendedName>
        <fullName evidence="2">histidine kinase</fullName>
        <ecNumber evidence="2">2.7.13.3</ecNumber>
    </recommendedName>
</protein>
<dbReference type="EC" id="2.7.13.3" evidence="2"/>
<dbReference type="Proteomes" id="UP001430954">
    <property type="component" value="Unassembled WGS sequence"/>
</dbReference>
<dbReference type="PANTHER" id="PTHR43547:SF2">
    <property type="entry name" value="HYBRID SIGNAL TRANSDUCTION HISTIDINE KINASE C"/>
    <property type="match status" value="1"/>
</dbReference>
<dbReference type="Gene3D" id="3.30.565.10">
    <property type="entry name" value="Histidine kinase-like ATPase, C-terminal domain"/>
    <property type="match status" value="1"/>
</dbReference>
<feature type="domain" description="Response regulatory" evidence="8">
    <location>
        <begin position="26"/>
        <end position="143"/>
    </location>
</feature>
<feature type="modified residue" description="4-aspartylphosphate" evidence="4">
    <location>
        <position position="75"/>
    </location>
</feature>
<feature type="coiled-coil region" evidence="5">
    <location>
        <begin position="142"/>
        <end position="215"/>
    </location>
</feature>
<feature type="domain" description="Response regulatory" evidence="8">
    <location>
        <begin position="466"/>
        <end position="582"/>
    </location>
</feature>
<evidence type="ECO:0000256" key="6">
    <source>
        <dbReference type="SAM" id="MobiDB-lite"/>
    </source>
</evidence>
<dbReference type="InterPro" id="IPR005467">
    <property type="entry name" value="His_kinase_dom"/>
</dbReference>
<evidence type="ECO:0000256" key="4">
    <source>
        <dbReference type="PROSITE-ProRule" id="PRU00169"/>
    </source>
</evidence>
<dbReference type="EMBL" id="JAINZW010000003">
    <property type="protein sequence ID" value="MBZ4039662.1"/>
    <property type="molecule type" value="Genomic_DNA"/>
</dbReference>
<dbReference type="InterPro" id="IPR001789">
    <property type="entry name" value="Sig_transdc_resp-reg_receiver"/>
</dbReference>
<comment type="caution">
    <text evidence="9">The sequence shown here is derived from an EMBL/GenBank/DDBJ whole genome shotgun (WGS) entry which is preliminary data.</text>
</comment>
<dbReference type="SUPFAM" id="SSF47384">
    <property type="entry name" value="Homodimeric domain of signal transducing histidine kinase"/>
    <property type="match status" value="1"/>
</dbReference>
<dbReference type="InterPro" id="IPR011006">
    <property type="entry name" value="CheY-like_superfamily"/>
</dbReference>
<dbReference type="InterPro" id="IPR003594">
    <property type="entry name" value="HATPase_dom"/>
</dbReference>
<keyword evidence="5" id="KW-0175">Coiled coil</keyword>
<reference evidence="9 10" key="1">
    <citation type="submission" date="2021-09" db="EMBL/GenBank/DDBJ databases">
        <title>Lysobacter sp. 13A isolated from the river sediment.</title>
        <authorList>
            <person name="Liu H."/>
            <person name="Li S."/>
            <person name="Mao S."/>
        </authorList>
    </citation>
    <scope>NUCLEOTIDE SEQUENCE [LARGE SCALE GENOMIC DNA]</scope>
    <source>
        <strain evidence="9 10">13A</strain>
    </source>
</reference>
<dbReference type="PANTHER" id="PTHR43547">
    <property type="entry name" value="TWO-COMPONENT HISTIDINE KINASE"/>
    <property type="match status" value="1"/>
</dbReference>
<feature type="modified residue" description="4-aspartylphosphate" evidence="4">
    <location>
        <position position="515"/>
    </location>
</feature>
<evidence type="ECO:0000256" key="3">
    <source>
        <dbReference type="ARBA" id="ARBA00022553"/>
    </source>
</evidence>
<feature type="domain" description="Histidine kinase" evidence="7">
    <location>
        <begin position="222"/>
        <end position="438"/>
    </location>
</feature>
<gene>
    <name evidence="9" type="ORF">K6753_08955</name>
</gene>
<dbReference type="SMART" id="SM00387">
    <property type="entry name" value="HATPase_c"/>
    <property type="match status" value="1"/>
</dbReference>
<dbReference type="InterPro" id="IPR003661">
    <property type="entry name" value="HisK_dim/P_dom"/>
</dbReference>
<dbReference type="InterPro" id="IPR036890">
    <property type="entry name" value="HATPase_C_sf"/>
</dbReference>
<dbReference type="Gene3D" id="3.40.50.2300">
    <property type="match status" value="2"/>
</dbReference>
<dbReference type="PROSITE" id="PS50109">
    <property type="entry name" value="HIS_KIN"/>
    <property type="match status" value="1"/>
</dbReference>
<dbReference type="PRINTS" id="PR00344">
    <property type="entry name" value="BCTRLSENSOR"/>
</dbReference>
<feature type="region of interest" description="Disordered" evidence="6">
    <location>
        <begin position="439"/>
        <end position="464"/>
    </location>
</feature>
<evidence type="ECO:0000259" key="7">
    <source>
        <dbReference type="PROSITE" id="PS50109"/>
    </source>
</evidence>
<accession>A0ABS7T722</accession>
<evidence type="ECO:0000259" key="8">
    <source>
        <dbReference type="PROSITE" id="PS50110"/>
    </source>
</evidence>
<dbReference type="Pfam" id="PF00072">
    <property type="entry name" value="Response_reg"/>
    <property type="match status" value="2"/>
</dbReference>
<evidence type="ECO:0000256" key="1">
    <source>
        <dbReference type="ARBA" id="ARBA00000085"/>
    </source>
</evidence>
<evidence type="ECO:0000256" key="5">
    <source>
        <dbReference type="SAM" id="Coils"/>
    </source>
</evidence>
<dbReference type="RefSeq" id="WP_223676102.1">
    <property type="nucleotide sequence ID" value="NZ_JAINZW010000003.1"/>
</dbReference>
<dbReference type="InterPro" id="IPR036097">
    <property type="entry name" value="HisK_dim/P_sf"/>
</dbReference>
<dbReference type="Gene3D" id="1.10.287.130">
    <property type="match status" value="1"/>
</dbReference>
<dbReference type="Pfam" id="PF00512">
    <property type="entry name" value="HisKA"/>
    <property type="match status" value="1"/>
</dbReference>
<dbReference type="SMART" id="SM00448">
    <property type="entry name" value="REC"/>
    <property type="match status" value="2"/>
</dbReference>
<evidence type="ECO:0000313" key="9">
    <source>
        <dbReference type="EMBL" id="MBZ4039662.1"/>
    </source>
</evidence>
<dbReference type="SUPFAM" id="SSF52172">
    <property type="entry name" value="CheY-like"/>
    <property type="match status" value="2"/>
</dbReference>
<keyword evidence="10" id="KW-1185">Reference proteome</keyword>
<evidence type="ECO:0000256" key="2">
    <source>
        <dbReference type="ARBA" id="ARBA00012438"/>
    </source>
</evidence>
<name>A0ABS7T722_9GAMM</name>
<organism evidence="9 10">
    <name type="scientific">Novilysobacter selenitireducens</name>
    <dbReference type="NCBI Taxonomy" id="2872639"/>
    <lineage>
        <taxon>Bacteria</taxon>
        <taxon>Pseudomonadati</taxon>
        <taxon>Pseudomonadota</taxon>
        <taxon>Gammaproteobacteria</taxon>
        <taxon>Lysobacterales</taxon>
        <taxon>Lysobacteraceae</taxon>
        <taxon>Novilysobacter</taxon>
    </lineage>
</organism>
<feature type="compositionally biased region" description="Low complexity" evidence="6">
    <location>
        <begin position="440"/>
        <end position="451"/>
    </location>
</feature>
<sequence>MAASLTPAAAVSGTGLAQAIAGEPVKILLVDDQPGRLLTYRAILEPLGETLVEASSGMEALKRLMDEDFAVILLDVNMPGMDGFETASLIHQHPRFEKTPIIFVTAVNVSDMDRLQGYKLGAVDYVMVPVIPEILRSKVEVLAELHRKRRELQVLNESLAADNQALQLEKARELEALNESLLQANTALATRNEELQREVAERVRAEQLLRDADQRKDEFLATLAHELRNPLAPLQNALSVRRMSMGDVADPLQDTMERQVALLIRLIDDLLDIARITQGKLTLRETDTTLQDVLAAAIEIARPLIEAGEHRFDTRVPEESIALHADHARLSQVFANLLNNAAKYSDPGSRIELCATVEGDEICVSVSDTGVGLAPEQLDAVFEVFRQVDTTVERSRGGLGVGLTLVQKLAQMHAGRVEVHSEGLGRGSTFHVHLPRHRAGTATGSEASASTPLPPAGTLGDGNPRRVLIVDDNRDAADTLAMMVRLLGHDVVQIYDPHAVETEVDRFVPNLLFLDVGMPGRSGYDIASSLRARPGGDALEIVAVTGWGQPEDRRRTQEAGFDDHLVKPPQFDAIKRICEGGTHHERKVSGA</sequence>
<dbReference type="CDD" id="cd00082">
    <property type="entry name" value="HisKA"/>
    <property type="match status" value="1"/>
</dbReference>
<proteinExistence type="predicted"/>